<comment type="caution">
    <text evidence="2">The sequence shown here is derived from an EMBL/GenBank/DDBJ whole genome shotgun (WGS) entry which is preliminary data.</text>
</comment>
<dbReference type="InterPro" id="IPR036116">
    <property type="entry name" value="FN3_sf"/>
</dbReference>
<dbReference type="SUPFAM" id="SSF49265">
    <property type="entry name" value="Fibronectin type III"/>
    <property type="match status" value="1"/>
</dbReference>
<name>A0A9D9HZY4_9FIRM</name>
<dbReference type="InterPro" id="IPR013783">
    <property type="entry name" value="Ig-like_fold"/>
</dbReference>
<dbReference type="Proteomes" id="UP000823618">
    <property type="component" value="Unassembled WGS sequence"/>
</dbReference>
<accession>A0A9D9HZY4</accession>
<proteinExistence type="predicted"/>
<feature type="non-terminal residue" evidence="2">
    <location>
        <position position="1"/>
    </location>
</feature>
<dbReference type="Gene3D" id="2.60.40.10">
    <property type="entry name" value="Immunoglobulins"/>
    <property type="match status" value="1"/>
</dbReference>
<feature type="region of interest" description="Disordered" evidence="1">
    <location>
        <begin position="196"/>
        <end position="247"/>
    </location>
</feature>
<sequence>DIYYSNSKVSNLTTVNGDTVVLQPVYKEKSKQMVIEAGSTNQSYVYTGKEITPSLKVSVNGKTLTQGTDYDVIYTNNINVGVATVTVIPKESNGYVGTSTTFEITKATMDNQIVKAENYGDTTNPKQYDGQEHSITVTAPAGSTIRYRMKGSDQWSDILPKVKGGEYVVEYEVTNPNYETYFGEATIVIQEQAQENNNNGSTGSNSGNIGGGSGGATVPSVPSISVPVVPSAPSTPEKEEQKEQKTFTVSSVQNQVYTGKAMKPTVTVTGESGILKKGTDYTITYKNNKQIGQATVIVTGLGDYKETVVEQTFHIVPKAPTFTIKVGKSAIKVTVKGQKLSGYTIQYKKQNSKKWVTITSTSKAKTIKKLKKGSYSVRVRSYKTIKGVKYYSDYTVKHNIKIR</sequence>
<feature type="compositionally biased region" description="Basic and acidic residues" evidence="1">
    <location>
        <begin position="236"/>
        <end position="245"/>
    </location>
</feature>
<evidence type="ECO:0000313" key="3">
    <source>
        <dbReference type="Proteomes" id="UP000823618"/>
    </source>
</evidence>
<feature type="compositionally biased region" description="Low complexity" evidence="1">
    <location>
        <begin position="218"/>
        <end position="234"/>
    </location>
</feature>
<protein>
    <recommendedName>
        <fullName evidence="4">Fibronectin type-III domain-containing protein</fullName>
    </recommendedName>
</protein>
<dbReference type="EMBL" id="JADIML010000147">
    <property type="protein sequence ID" value="MBO8463328.1"/>
    <property type="molecule type" value="Genomic_DNA"/>
</dbReference>
<dbReference type="AlphaFoldDB" id="A0A9D9HZY4"/>
<organism evidence="2 3">
    <name type="scientific">Candidatus Scybalomonas excrementavium</name>
    <dbReference type="NCBI Taxonomy" id="2840943"/>
    <lineage>
        <taxon>Bacteria</taxon>
        <taxon>Bacillati</taxon>
        <taxon>Bacillota</taxon>
        <taxon>Clostridia</taxon>
        <taxon>Lachnospirales</taxon>
        <taxon>Lachnospiraceae</taxon>
        <taxon>Lachnospiraceae incertae sedis</taxon>
        <taxon>Candidatus Scybalomonas</taxon>
    </lineage>
</organism>
<gene>
    <name evidence="2" type="ORF">IAC13_05285</name>
</gene>
<feature type="compositionally biased region" description="Low complexity" evidence="1">
    <location>
        <begin position="196"/>
        <end position="207"/>
    </location>
</feature>
<evidence type="ECO:0000313" key="2">
    <source>
        <dbReference type="EMBL" id="MBO8463328.1"/>
    </source>
</evidence>
<reference evidence="2" key="2">
    <citation type="journal article" date="2021" name="PeerJ">
        <title>Extensive microbial diversity within the chicken gut microbiome revealed by metagenomics and culture.</title>
        <authorList>
            <person name="Gilroy R."/>
            <person name="Ravi A."/>
            <person name="Getino M."/>
            <person name="Pursley I."/>
            <person name="Horton D.L."/>
            <person name="Alikhan N.F."/>
            <person name="Baker D."/>
            <person name="Gharbi K."/>
            <person name="Hall N."/>
            <person name="Watson M."/>
            <person name="Adriaenssens E.M."/>
            <person name="Foster-Nyarko E."/>
            <person name="Jarju S."/>
            <person name="Secka A."/>
            <person name="Antonio M."/>
            <person name="Oren A."/>
            <person name="Chaudhuri R.R."/>
            <person name="La Ragione R."/>
            <person name="Hildebrand F."/>
            <person name="Pallen M.J."/>
        </authorList>
    </citation>
    <scope>NUCLEOTIDE SEQUENCE</scope>
    <source>
        <strain evidence="2">E3-2379</strain>
    </source>
</reference>
<reference evidence="2" key="1">
    <citation type="submission" date="2020-10" db="EMBL/GenBank/DDBJ databases">
        <authorList>
            <person name="Gilroy R."/>
        </authorList>
    </citation>
    <scope>NUCLEOTIDE SEQUENCE</scope>
    <source>
        <strain evidence="2">E3-2379</strain>
    </source>
</reference>
<evidence type="ECO:0008006" key="4">
    <source>
        <dbReference type="Google" id="ProtNLM"/>
    </source>
</evidence>
<evidence type="ECO:0000256" key="1">
    <source>
        <dbReference type="SAM" id="MobiDB-lite"/>
    </source>
</evidence>